<name>A0A0B6Y9M6_9EUPU</name>
<accession>A0A0B6Y9M6</accession>
<proteinExistence type="predicted"/>
<organism evidence="1">
    <name type="scientific">Arion vulgaris</name>
    <dbReference type="NCBI Taxonomy" id="1028688"/>
    <lineage>
        <taxon>Eukaryota</taxon>
        <taxon>Metazoa</taxon>
        <taxon>Spiralia</taxon>
        <taxon>Lophotrochozoa</taxon>
        <taxon>Mollusca</taxon>
        <taxon>Gastropoda</taxon>
        <taxon>Heterobranchia</taxon>
        <taxon>Euthyneura</taxon>
        <taxon>Panpulmonata</taxon>
        <taxon>Eupulmonata</taxon>
        <taxon>Stylommatophora</taxon>
        <taxon>Helicina</taxon>
        <taxon>Arionoidea</taxon>
        <taxon>Arionidae</taxon>
        <taxon>Arion</taxon>
    </lineage>
</organism>
<reference evidence="1" key="1">
    <citation type="submission" date="2014-12" db="EMBL/GenBank/DDBJ databases">
        <title>Insight into the proteome of Arion vulgaris.</title>
        <authorList>
            <person name="Aradska J."/>
            <person name="Bulat T."/>
            <person name="Smidak R."/>
            <person name="Sarate P."/>
            <person name="Gangsoo J."/>
            <person name="Sialana F."/>
            <person name="Bilban M."/>
            <person name="Lubec G."/>
        </authorList>
    </citation>
    <scope>NUCLEOTIDE SEQUENCE</scope>
    <source>
        <tissue evidence="1">Skin</tissue>
    </source>
</reference>
<protein>
    <submittedName>
        <fullName evidence="1">Uncharacterized protein</fullName>
    </submittedName>
</protein>
<dbReference type="AlphaFoldDB" id="A0A0B6Y9M6"/>
<sequence>MTWRWEFKPEYKKTEREWIDLEKMVMDRRALKTLVADLCLPMDEEEDIL</sequence>
<gene>
    <name evidence="1" type="primary">ORF18323</name>
</gene>
<evidence type="ECO:0000313" key="1">
    <source>
        <dbReference type="EMBL" id="CEK52874.1"/>
    </source>
</evidence>
<dbReference type="EMBL" id="HACG01006009">
    <property type="protein sequence ID" value="CEK52874.1"/>
    <property type="molecule type" value="Transcribed_RNA"/>
</dbReference>